<dbReference type="AlphaFoldDB" id="A0A914X3G9"/>
<evidence type="ECO:0000313" key="1">
    <source>
        <dbReference type="Proteomes" id="UP000887566"/>
    </source>
</evidence>
<organism evidence="1 2">
    <name type="scientific">Plectus sambesii</name>
    <dbReference type="NCBI Taxonomy" id="2011161"/>
    <lineage>
        <taxon>Eukaryota</taxon>
        <taxon>Metazoa</taxon>
        <taxon>Ecdysozoa</taxon>
        <taxon>Nematoda</taxon>
        <taxon>Chromadorea</taxon>
        <taxon>Plectida</taxon>
        <taxon>Plectina</taxon>
        <taxon>Plectoidea</taxon>
        <taxon>Plectidae</taxon>
        <taxon>Plectus</taxon>
    </lineage>
</organism>
<keyword evidence="1" id="KW-1185">Reference proteome</keyword>
<reference evidence="2" key="1">
    <citation type="submission" date="2022-11" db="UniProtKB">
        <authorList>
            <consortium name="WormBaseParasite"/>
        </authorList>
    </citation>
    <scope>IDENTIFICATION</scope>
</reference>
<dbReference type="WBParaSite" id="PSAMB.scaffold64size88796.g1300.t1">
    <property type="protein sequence ID" value="PSAMB.scaffold64size88796.g1300.t1"/>
    <property type="gene ID" value="PSAMB.scaffold64size88796.g1300"/>
</dbReference>
<proteinExistence type="predicted"/>
<sequence>MKPLALRGAVMKRVPSVRRGATTDFINKEDYLAMKTAQKSYKGSEQLVAQKNSAPILIPASSNSAFKRNMGKIEWNLVPQRTAALKKVASVQNGPLPEFKPKKVQFTQNAPNRSTQKCPAVKMDVHHHPQRIAALKKVASVQHGPLTDFKLKVKPEMKKKAAIMLTKKTVTLSIVKKAWGRIFLSRKFNLKLGNKNLNTFKARLSNPGLIVIDDKCGNRLLVHDSLNMLQDSAELYSRQPGTLGAAMGPHVYPATIRANFVLSYVPSGSFEKVVKTKTPLCSSWNELGSYLRNARV</sequence>
<protein>
    <submittedName>
        <fullName evidence="2">Uncharacterized protein</fullName>
    </submittedName>
</protein>
<dbReference type="Proteomes" id="UP000887566">
    <property type="component" value="Unplaced"/>
</dbReference>
<evidence type="ECO:0000313" key="2">
    <source>
        <dbReference type="WBParaSite" id="PSAMB.scaffold64size88796.g1300.t1"/>
    </source>
</evidence>
<name>A0A914X3G9_9BILA</name>
<accession>A0A914X3G9</accession>